<dbReference type="Proteomes" id="UP000396788">
    <property type="component" value="Unassembled WGS sequence"/>
</dbReference>
<reference evidence="1 2" key="1">
    <citation type="submission" date="2019-08" db="EMBL/GenBank/DDBJ databases">
        <authorList>
            <person name="Peeters C."/>
        </authorList>
    </citation>
    <scope>NUCLEOTIDE SEQUENCE [LARGE SCALE GENOMIC DNA]</scope>
    <source>
        <strain evidence="1 2">LMG 31107</strain>
    </source>
</reference>
<protein>
    <submittedName>
        <fullName evidence="1">Uncharacterized protein</fullName>
    </submittedName>
</protein>
<dbReference type="AlphaFoldDB" id="A0A5E4W4N0"/>
<dbReference type="EMBL" id="CABPRY010000006">
    <property type="protein sequence ID" value="VVE18534.1"/>
    <property type="molecule type" value="Genomic_DNA"/>
</dbReference>
<sequence>MIRNPDSVRGLVKELAQHGVDVTVHPGTTLFGAALKSLTSESATTIITLLLESRQAQAA</sequence>
<dbReference type="RefSeq" id="WP_150609502.1">
    <property type="nucleotide sequence ID" value="NZ_CABPRY010000006.1"/>
</dbReference>
<proteinExistence type="predicted"/>
<gene>
    <name evidence="1" type="ORF">PCE31107_03026</name>
</gene>
<evidence type="ECO:0000313" key="2">
    <source>
        <dbReference type="Proteomes" id="UP000396788"/>
    </source>
</evidence>
<evidence type="ECO:0000313" key="1">
    <source>
        <dbReference type="EMBL" id="VVE18534.1"/>
    </source>
</evidence>
<organism evidence="1 2">
    <name type="scientific">Pandoraea cepalis</name>
    <dbReference type="NCBI Taxonomy" id="2508294"/>
    <lineage>
        <taxon>Bacteria</taxon>
        <taxon>Pseudomonadati</taxon>
        <taxon>Pseudomonadota</taxon>
        <taxon>Betaproteobacteria</taxon>
        <taxon>Burkholderiales</taxon>
        <taxon>Burkholderiaceae</taxon>
        <taxon>Pandoraea</taxon>
    </lineage>
</organism>
<name>A0A5E4W4N0_9BURK</name>
<accession>A0A5E4W4N0</accession>